<feature type="region of interest" description="Disordered" evidence="1">
    <location>
        <begin position="1"/>
        <end position="31"/>
    </location>
</feature>
<feature type="region of interest" description="Disordered" evidence="1">
    <location>
        <begin position="383"/>
        <end position="414"/>
    </location>
</feature>
<proteinExistence type="predicted"/>
<feature type="region of interest" description="Disordered" evidence="1">
    <location>
        <begin position="675"/>
        <end position="795"/>
    </location>
</feature>
<dbReference type="Pfam" id="PF03993">
    <property type="entry name" value="DUF349"/>
    <property type="match status" value="1"/>
</dbReference>
<evidence type="ECO:0000256" key="1">
    <source>
        <dbReference type="SAM" id="MobiDB-lite"/>
    </source>
</evidence>
<feature type="compositionally biased region" description="Low complexity" evidence="1">
    <location>
        <begin position="675"/>
        <end position="686"/>
    </location>
</feature>
<evidence type="ECO:0000313" key="3">
    <source>
        <dbReference type="Proteomes" id="UP000461670"/>
    </source>
</evidence>
<dbReference type="EMBL" id="WNDQ01000064">
    <property type="protein sequence ID" value="KAF1019101.1"/>
    <property type="molecule type" value="Genomic_DNA"/>
</dbReference>
<protein>
    <recommendedName>
        <fullName evidence="4">DUF349 domain-containing protein</fullName>
    </recommendedName>
</protein>
<gene>
    <name evidence="2" type="ORF">GAK30_03300</name>
</gene>
<feature type="compositionally biased region" description="Basic and acidic residues" evidence="1">
    <location>
        <begin position="727"/>
        <end position="789"/>
    </location>
</feature>
<dbReference type="InterPro" id="IPR007139">
    <property type="entry name" value="DUF349"/>
</dbReference>
<reference evidence="3" key="1">
    <citation type="journal article" date="2020" name="MBio">
        <title>Horizontal gene transfer to a defensive symbiont with a reduced genome amongst a multipartite beetle microbiome.</title>
        <authorList>
            <person name="Waterworth S.C."/>
            <person name="Florez L.V."/>
            <person name="Rees E.R."/>
            <person name="Hertweck C."/>
            <person name="Kaltenpoth M."/>
            <person name="Kwan J.C."/>
        </authorList>
    </citation>
    <scope>NUCLEOTIDE SEQUENCE [LARGE SCALE GENOMIC DNA]</scope>
</reference>
<dbReference type="Proteomes" id="UP000461670">
    <property type="component" value="Unassembled WGS sequence"/>
</dbReference>
<dbReference type="AlphaFoldDB" id="A0A7V8JP00"/>
<name>A0A7V8JP00_9BURK</name>
<evidence type="ECO:0000313" key="2">
    <source>
        <dbReference type="EMBL" id="KAF1019101.1"/>
    </source>
</evidence>
<comment type="caution">
    <text evidence="2">The sequence shown here is derived from an EMBL/GenBank/DDBJ whole genome shotgun (WGS) entry which is preliminary data.</text>
</comment>
<organism evidence="2 3">
    <name type="scientific">Paracidovorax wautersii</name>
    <dbReference type="NCBI Taxonomy" id="1177982"/>
    <lineage>
        <taxon>Bacteria</taxon>
        <taxon>Pseudomonadati</taxon>
        <taxon>Pseudomonadota</taxon>
        <taxon>Betaproteobacteria</taxon>
        <taxon>Burkholderiales</taxon>
        <taxon>Comamonadaceae</taxon>
        <taxon>Paracidovorax</taxon>
    </lineage>
</organism>
<accession>A0A7V8JP00</accession>
<evidence type="ECO:0008006" key="4">
    <source>
        <dbReference type="Google" id="ProtNLM"/>
    </source>
</evidence>
<sequence>MPQSPAKSASDIPTLDALTGGAFTAPTSGERAARVRDWLATEPSAEQMQEVFKELSVKDKGAAKPLREKLDELKRLRNQESIAAEWAARAQALLSAPRLNIADAMAWQRDAAKAGAPLSREPLAGLRNQLSERVKAIEDLQTRAQIHREAAVLLAQRIEILSTKPWRDAQAVQEALAADVSQWQQQADALAAESQWDNVDAKFPTQLDASRQQLVVVWEAFASALTQTAAASADATAELPPVPVWADEIRAERGEPVAALAAAAQAAPQPAKGGKPERLVDPGARVVADRVVQDAAAKVQQAVAEGQGKAAPKVAGELRQALKEFGHQISKAAEAAAHAALSAAGELEGWQRWRGDQLREELVARAENLFERPAAPAAVAAAPADAAATAETAEQPGAAEGAEAAPAAPAVEAPQVERQALVPRLTGRKMQDALRKLREEWKQVDQGGPANHALWKRFDEACNEAHKVVEAWLEKAKAETDALKSQRLALIEEVKAWTAAQAQSAADWKTVNRQLHGFSDRWRQAGHLSEKLYEQLHGQWKEAISAAHAPLEAAQKASIDARRALIAEATELGQATQLRIDAVKALQQRWQAEAQRVPLDRRQEQRLWDAFRKPIDEAFSRKSADREKGAAVTTEVDRRVIEAARAVEAASASGDAQRIREALAELEAAARGQAEAAAAKTADSAATQPQAESADGEPAAADASTDAAGDEAAKPATVARKPVVAVRGDDRPGTRKAEPAAARPGDRGGKFGGRDDRRPGRDARDGSRDGRRDDRRDDRGSRFGDDRAPRGPRLSSVAFQASRDAVEHAQQALRKLAAQAHGEVVTQVLSAWSSRDGEQLPTAQQLGSRVNASTRNQWQQAVGQGNAPAADAGEALLRLEMAAEVPTPAAELDARRALQLKLLTRNDPAPAETWSQDVGRVLGAPHDEATARRLQAVLKALLRK</sequence>